<dbReference type="AlphaFoldDB" id="A0A4Q6XXK8"/>
<evidence type="ECO:0000313" key="3">
    <source>
        <dbReference type="Proteomes" id="UP000292085"/>
    </source>
</evidence>
<feature type="transmembrane region" description="Helical" evidence="1">
    <location>
        <begin position="20"/>
        <end position="38"/>
    </location>
</feature>
<dbReference type="PANTHER" id="PTHR30161">
    <property type="entry name" value="FLAGELLAR EXPORT PROTEIN, MEMBRANE FLHA SUBUNIT-RELATED"/>
    <property type="match status" value="1"/>
</dbReference>
<dbReference type="Pfam" id="PF00771">
    <property type="entry name" value="FHIPEP"/>
    <property type="match status" value="2"/>
</dbReference>
<keyword evidence="1" id="KW-1133">Transmembrane helix</keyword>
<keyword evidence="1" id="KW-0812">Transmembrane</keyword>
<name>A0A4Q6XXK8_9SPHN</name>
<protein>
    <submittedName>
        <fullName evidence="2">Type III secretion pore protein</fullName>
    </submittedName>
</protein>
<comment type="caution">
    <text evidence="2">The sequence shown here is derived from an EMBL/GenBank/DDBJ whole genome shotgun (WGS) entry which is preliminary data.</text>
</comment>
<keyword evidence="3" id="KW-1185">Reference proteome</keyword>
<feature type="transmembrane region" description="Helical" evidence="1">
    <location>
        <begin position="287"/>
        <end position="318"/>
    </location>
</feature>
<dbReference type="Gene3D" id="1.10.8.540">
    <property type="entry name" value="FHIPEP family, domain 3"/>
    <property type="match status" value="1"/>
</dbReference>
<gene>
    <name evidence="2" type="ORF">EWE75_07150</name>
</gene>
<dbReference type="OrthoDB" id="9759185at2"/>
<feature type="transmembrane region" description="Helical" evidence="1">
    <location>
        <begin position="75"/>
        <end position="95"/>
    </location>
</feature>
<sequence length="657" mass="70065">MSAAALFHRLPRTSLRAADLMLVGALVAVIGLLILPLPPLVLDVLIATNMTVGVLLLLSTLYVTKPLDFSTFPSVLLLTTLFRLAISIATTRMILGHAEAGHIVRQFGEMVAGGNLIVGLVVFLIITIVQFVVISKGAERVAEVAARFSLDAMPGKQLSIDSDLRSGLIGKDEARARRRTLENESKLHGSLDGAMKFVKGDAIASIIIVLVNLIGGLGVGIFSHGMPAGEAITTYSILTIGDGLVAQLPALFSAMAAGLLVTRTTDEEDERDLGPTIARQIASKPRVLGIAGALCLLLAIIPGFPTLVFIGLSAALFAGGAWNHPTSNALIRARLARFDSSPAPIPTTIEAKPAPLRAVRPLVIEVAAPGLTGARVTALSLAVTAVLDRAQDRLGVPLPAAEIVPSTANPGQPGKWALFLYDAPVAGGVIAQEDFEAKLCAEIEAVLRRHIGQFLGLQEVTGILNRIGADFPDVVKEVVRAVPVTRIAEILRLHAEEEVPMRNMRDVLEAIAEAGQNERAAIPLADLTRVALKRYLAPPHLTADGRFRVLVIGTTLERFCRDNIRMLDGVARLAMEPDHARTMIDMIRREVAESGARAVVTAYDLRRPLRRLLAADLFELPVLAFNELMTDVPLDVAGQLDRTPTAIEDADTVGAAE</sequence>
<dbReference type="PANTHER" id="PTHR30161:SF2">
    <property type="entry name" value="INVASION PROTEIN INVA"/>
    <property type="match status" value="1"/>
</dbReference>
<dbReference type="PRINTS" id="PR00949">
    <property type="entry name" value="TYPE3IMAPROT"/>
</dbReference>
<dbReference type="Proteomes" id="UP000292085">
    <property type="component" value="Unassembled WGS sequence"/>
</dbReference>
<accession>A0A4Q6XXK8</accession>
<evidence type="ECO:0000313" key="2">
    <source>
        <dbReference type="EMBL" id="RZF65140.1"/>
    </source>
</evidence>
<dbReference type="Gene3D" id="3.40.50.12790">
    <property type="entry name" value="FHIPEP family, domain 4"/>
    <property type="match status" value="1"/>
</dbReference>
<keyword evidence="1" id="KW-0472">Membrane</keyword>
<feature type="transmembrane region" description="Helical" evidence="1">
    <location>
        <begin position="44"/>
        <end position="63"/>
    </location>
</feature>
<dbReference type="PIRSF" id="PIRSF005419">
    <property type="entry name" value="FlhA"/>
    <property type="match status" value="1"/>
</dbReference>
<dbReference type="InterPro" id="IPR001712">
    <property type="entry name" value="T3SS_FHIPEP"/>
</dbReference>
<dbReference type="InterPro" id="IPR042193">
    <property type="entry name" value="FHIPEP_3"/>
</dbReference>
<evidence type="ECO:0000256" key="1">
    <source>
        <dbReference type="SAM" id="Phobius"/>
    </source>
</evidence>
<dbReference type="InterPro" id="IPR042196">
    <property type="entry name" value="FHIPEP_4"/>
</dbReference>
<dbReference type="EMBL" id="SGIS01000008">
    <property type="protein sequence ID" value="RZF65140.1"/>
    <property type="molecule type" value="Genomic_DNA"/>
</dbReference>
<feature type="transmembrane region" description="Helical" evidence="1">
    <location>
        <begin position="202"/>
        <end position="223"/>
    </location>
</feature>
<feature type="transmembrane region" description="Helical" evidence="1">
    <location>
        <begin position="115"/>
        <end position="134"/>
    </location>
</feature>
<dbReference type="RefSeq" id="WP_130155973.1">
    <property type="nucleotide sequence ID" value="NZ_SGIS01000008.1"/>
</dbReference>
<organism evidence="2 3">
    <name type="scientific">Sphingomonas populi</name>
    <dbReference type="NCBI Taxonomy" id="2484750"/>
    <lineage>
        <taxon>Bacteria</taxon>
        <taxon>Pseudomonadati</taxon>
        <taxon>Pseudomonadota</taxon>
        <taxon>Alphaproteobacteria</taxon>
        <taxon>Sphingomonadales</taxon>
        <taxon>Sphingomonadaceae</taxon>
        <taxon>Sphingomonas</taxon>
    </lineage>
</organism>
<feature type="transmembrane region" description="Helical" evidence="1">
    <location>
        <begin position="235"/>
        <end position="261"/>
    </location>
</feature>
<dbReference type="GO" id="GO:0005886">
    <property type="term" value="C:plasma membrane"/>
    <property type="evidence" value="ECO:0007669"/>
    <property type="project" value="TreeGrafter"/>
</dbReference>
<dbReference type="GO" id="GO:0009306">
    <property type="term" value="P:protein secretion"/>
    <property type="evidence" value="ECO:0007669"/>
    <property type="project" value="InterPro"/>
</dbReference>
<proteinExistence type="predicted"/>
<reference evidence="2 3" key="1">
    <citation type="submission" date="2019-02" db="EMBL/GenBank/DDBJ databases">
        <authorList>
            <person name="Li Y."/>
        </authorList>
    </citation>
    <scope>NUCLEOTIDE SEQUENCE [LARGE SCALE GENOMIC DNA]</scope>
    <source>
        <strain evidence="2 3">3-7</strain>
    </source>
</reference>